<evidence type="ECO:0000256" key="1">
    <source>
        <dbReference type="ARBA" id="ARBA00001968"/>
    </source>
</evidence>
<feature type="region of interest" description="Disordered" evidence="7">
    <location>
        <begin position="108"/>
        <end position="145"/>
    </location>
</feature>
<evidence type="ECO:0000256" key="7">
    <source>
        <dbReference type="SAM" id="MobiDB-lite"/>
    </source>
</evidence>
<comment type="catalytic activity">
    <reaction evidence="3">
        <text>a 5'-end (N(7)-methyl 5'-triphosphoguanosine)-ribonucleoside-ribonucleotide in mRNA + H2O = a (N(7)-methyl 5'-triphosphoguanosine)-nucleoside + a 5'-end phospho-ribonucleoside in mRNA + H(+)</text>
        <dbReference type="Rhea" id="RHEA:66928"/>
        <dbReference type="Rhea" id="RHEA-COMP:15692"/>
        <dbReference type="Rhea" id="RHEA-COMP:17313"/>
        <dbReference type="ChEBI" id="CHEBI:15377"/>
        <dbReference type="ChEBI" id="CHEBI:15378"/>
        <dbReference type="ChEBI" id="CHEBI:138282"/>
        <dbReference type="ChEBI" id="CHEBI:172876"/>
        <dbReference type="ChEBI" id="CHEBI:172877"/>
    </reaction>
    <physiologicalReaction direction="left-to-right" evidence="3">
        <dbReference type="Rhea" id="RHEA:66929"/>
    </physiologicalReaction>
</comment>
<dbReference type="EC" id="3.6.1.-" evidence="6"/>
<keyword evidence="6" id="KW-0378">Hydrolase</keyword>
<dbReference type="PANTHER" id="PTHR12395">
    <property type="entry name" value="DOM-3 RELATED"/>
    <property type="match status" value="1"/>
</dbReference>
<evidence type="ECO:0000259" key="8">
    <source>
        <dbReference type="Pfam" id="PF08652"/>
    </source>
</evidence>
<gene>
    <name evidence="9" type="primary">RAI1</name>
    <name evidence="9" type="ORF">V5O48_007195</name>
</gene>
<keyword evidence="6" id="KW-0479">Metal-binding</keyword>
<proteinExistence type="inferred from homology"/>
<feature type="domain" description="RAI1-like" evidence="8">
    <location>
        <begin position="76"/>
        <end position="289"/>
    </location>
</feature>
<evidence type="ECO:0000256" key="3">
    <source>
        <dbReference type="ARBA" id="ARBA00044676"/>
    </source>
</evidence>
<feature type="compositionally biased region" description="Polar residues" evidence="7">
    <location>
        <begin position="269"/>
        <end position="283"/>
    </location>
</feature>
<dbReference type="PANTHER" id="PTHR12395:SF9">
    <property type="entry name" value="DECAPPING AND EXORIBONUCLEASE PROTEIN"/>
    <property type="match status" value="1"/>
</dbReference>
<name>A0ABR3FHN0_9AGAR</name>
<comment type="function">
    <text evidence="6">Decapping enzyme for NAD-capped RNAs: specifically hydrolyzes the nicotinamide adenine dinucleotide (NAD) cap from a subset of RNAs by removing the entire NAD moiety from the 5'-end of an NAD-capped RNA.</text>
</comment>
<dbReference type="InterPro" id="IPR039039">
    <property type="entry name" value="RAI1-like_fam"/>
</dbReference>
<dbReference type="InterPro" id="IPR013961">
    <property type="entry name" value="RAI1"/>
</dbReference>
<evidence type="ECO:0000313" key="10">
    <source>
        <dbReference type="Proteomes" id="UP001465976"/>
    </source>
</evidence>
<protein>
    <recommendedName>
        <fullName evidence="6">Decapping nuclease</fullName>
        <ecNumber evidence="6">3.6.1.-</ecNumber>
    </recommendedName>
</protein>
<dbReference type="GO" id="GO:0004519">
    <property type="term" value="F:endonuclease activity"/>
    <property type="evidence" value="ECO:0007669"/>
    <property type="project" value="UniProtKB-KW"/>
</dbReference>
<organism evidence="9 10">
    <name type="scientific">Marasmius crinis-equi</name>
    <dbReference type="NCBI Taxonomy" id="585013"/>
    <lineage>
        <taxon>Eukaryota</taxon>
        <taxon>Fungi</taxon>
        <taxon>Dikarya</taxon>
        <taxon>Basidiomycota</taxon>
        <taxon>Agaricomycotina</taxon>
        <taxon>Agaricomycetes</taxon>
        <taxon>Agaricomycetidae</taxon>
        <taxon>Agaricales</taxon>
        <taxon>Marasmiineae</taxon>
        <taxon>Marasmiaceae</taxon>
        <taxon>Marasmius</taxon>
    </lineage>
</organism>
<keyword evidence="10" id="KW-1185">Reference proteome</keyword>
<feature type="compositionally biased region" description="Low complexity" evidence="7">
    <location>
        <begin position="285"/>
        <end position="299"/>
    </location>
</feature>
<feature type="region of interest" description="Disordered" evidence="7">
    <location>
        <begin position="1"/>
        <end position="80"/>
    </location>
</feature>
<comment type="similarity">
    <text evidence="2 6">Belongs to the DXO/Dom3Z family.</text>
</comment>
<keyword evidence="6" id="KW-0547">Nucleotide-binding</keyword>
<sequence length="346" mass="39047">MSKRPLDSEHENGDSQTSPKSKQPRLSYSQQHPHPSLPPKPQVHQHEHTEPRIPPSNEIYLSYPPLNQPQKAPPIQQPTPLISFSYDEEHIQEFTDSALRYYRPIPTEFLGGGESSGQSNQRGRGRGRGGWNGNREEREQEGQIGNAGVDLNYGYERWIRRPEERGRLDSLLKAVDKVCFREGSDGIQEGKMRLRDISIVAWRGVMTKILTAPYEDRDGWSLNCMVVDGTLYLEEHHNEEKLREKNDIPEKQRRNMYYGYAFESFCTTDSPAQSSPSGSAHDSQSSENGPSNANANSSSTQERDHPLWGGDVNTNVQWCSVVKTKLGDLRILIGGEVDCVKVSLSS</sequence>
<comment type="catalytic activity">
    <reaction evidence="5">
        <text>a 5'-end NAD(+)-phospho-ribonucleoside in mRNA + H2O = a 5'-end phospho-ribonucleoside in mRNA + NAD(+) + H(+)</text>
        <dbReference type="Rhea" id="RHEA:60880"/>
        <dbReference type="Rhea" id="RHEA-COMP:15692"/>
        <dbReference type="Rhea" id="RHEA-COMP:15698"/>
        <dbReference type="ChEBI" id="CHEBI:15377"/>
        <dbReference type="ChEBI" id="CHEBI:15378"/>
        <dbReference type="ChEBI" id="CHEBI:57540"/>
        <dbReference type="ChEBI" id="CHEBI:138282"/>
        <dbReference type="ChEBI" id="CHEBI:144029"/>
    </reaction>
    <physiologicalReaction direction="left-to-right" evidence="5">
        <dbReference type="Rhea" id="RHEA:60881"/>
    </physiologicalReaction>
</comment>
<comment type="catalytic activity">
    <reaction evidence="4">
        <text>a 5'-end triphospho-ribonucleoside in mRNA + H2O = a 5'-end phospho-ribonucleoside in mRNA + diphosphate + H(+)</text>
        <dbReference type="Rhea" id="RHEA:78683"/>
        <dbReference type="Rhea" id="RHEA-COMP:15692"/>
        <dbReference type="Rhea" id="RHEA-COMP:17164"/>
        <dbReference type="ChEBI" id="CHEBI:15377"/>
        <dbReference type="ChEBI" id="CHEBI:15378"/>
        <dbReference type="ChEBI" id="CHEBI:33019"/>
        <dbReference type="ChEBI" id="CHEBI:138282"/>
        <dbReference type="ChEBI" id="CHEBI:167618"/>
    </reaction>
    <physiologicalReaction direction="left-to-right" evidence="4">
        <dbReference type="Rhea" id="RHEA:78684"/>
    </physiologicalReaction>
</comment>
<evidence type="ECO:0000313" key="9">
    <source>
        <dbReference type="EMBL" id="KAL0574768.1"/>
    </source>
</evidence>
<keyword evidence="9" id="KW-0255">Endonuclease</keyword>
<reference evidence="9 10" key="1">
    <citation type="submission" date="2024-02" db="EMBL/GenBank/DDBJ databases">
        <title>A draft genome for the cacao thread blight pathogen Marasmius crinis-equi.</title>
        <authorList>
            <person name="Cohen S.P."/>
            <person name="Baruah I.K."/>
            <person name="Amoako-Attah I."/>
            <person name="Bukari Y."/>
            <person name="Meinhardt L.W."/>
            <person name="Bailey B.A."/>
        </authorList>
    </citation>
    <scope>NUCLEOTIDE SEQUENCE [LARGE SCALE GENOMIC DNA]</scope>
    <source>
        <strain evidence="9 10">GH-76</strain>
    </source>
</reference>
<evidence type="ECO:0000256" key="4">
    <source>
        <dbReference type="ARBA" id="ARBA00044692"/>
    </source>
</evidence>
<dbReference type="Pfam" id="PF08652">
    <property type="entry name" value="RAI1"/>
    <property type="match status" value="2"/>
</dbReference>
<comment type="cofactor">
    <cofactor evidence="1 6">
        <name>a divalent metal cation</name>
        <dbReference type="ChEBI" id="CHEBI:60240"/>
    </cofactor>
</comment>
<keyword evidence="6" id="KW-0539">Nucleus</keyword>
<evidence type="ECO:0000256" key="5">
    <source>
        <dbReference type="ARBA" id="ARBA00048124"/>
    </source>
</evidence>
<feature type="compositionally biased region" description="Basic and acidic residues" evidence="7">
    <location>
        <begin position="1"/>
        <end position="13"/>
    </location>
</feature>
<keyword evidence="6" id="KW-0694">RNA-binding</keyword>
<dbReference type="Proteomes" id="UP001465976">
    <property type="component" value="Unassembled WGS sequence"/>
</dbReference>
<evidence type="ECO:0000256" key="6">
    <source>
        <dbReference type="RuleBase" id="RU367113"/>
    </source>
</evidence>
<comment type="caution">
    <text evidence="9">The sequence shown here is derived from an EMBL/GenBank/DDBJ whole genome shotgun (WGS) entry which is preliminary data.</text>
</comment>
<keyword evidence="6" id="KW-0540">Nuclease</keyword>
<feature type="region of interest" description="Disordered" evidence="7">
    <location>
        <begin position="269"/>
        <end position="307"/>
    </location>
</feature>
<evidence type="ECO:0000256" key="2">
    <source>
        <dbReference type="ARBA" id="ARBA00006562"/>
    </source>
</evidence>
<accession>A0ABR3FHN0</accession>
<feature type="compositionally biased region" description="Polar residues" evidence="7">
    <location>
        <begin position="14"/>
        <end position="33"/>
    </location>
</feature>
<feature type="domain" description="RAI1-like" evidence="8">
    <location>
        <begin position="300"/>
        <end position="341"/>
    </location>
</feature>
<dbReference type="EMBL" id="JBAHYK010000367">
    <property type="protein sequence ID" value="KAL0574768.1"/>
    <property type="molecule type" value="Genomic_DNA"/>
</dbReference>
<comment type="subcellular location">
    <subcellularLocation>
        <location evidence="6">Nucleus</location>
    </subcellularLocation>
</comment>